<proteinExistence type="predicted"/>
<dbReference type="EMBL" id="JACRAF010000069">
    <property type="protein sequence ID" value="MBI4924149.1"/>
    <property type="molecule type" value="Genomic_DNA"/>
</dbReference>
<gene>
    <name evidence="1" type="ORF">HY834_20630</name>
</gene>
<evidence type="ECO:0000313" key="2">
    <source>
        <dbReference type="Proteomes" id="UP000782610"/>
    </source>
</evidence>
<dbReference type="Gene3D" id="2.180.10.10">
    <property type="entry name" value="RHS repeat-associated core"/>
    <property type="match status" value="1"/>
</dbReference>
<reference evidence="1" key="1">
    <citation type="submission" date="2020-07" db="EMBL/GenBank/DDBJ databases">
        <title>Huge and variable diversity of episymbiotic CPR bacteria and DPANN archaea in groundwater ecosystems.</title>
        <authorList>
            <person name="He C.Y."/>
            <person name="Keren R."/>
            <person name="Whittaker M."/>
            <person name="Farag I.F."/>
            <person name="Doudna J."/>
            <person name="Cate J.H.D."/>
            <person name="Banfield J.F."/>
        </authorList>
    </citation>
    <scope>NUCLEOTIDE SEQUENCE</scope>
    <source>
        <strain evidence="1">NC_groundwater_1586_Pr3_B-0.1um_66_15</strain>
    </source>
</reference>
<dbReference type="Proteomes" id="UP000782610">
    <property type="component" value="Unassembled WGS sequence"/>
</dbReference>
<evidence type="ECO:0008006" key="3">
    <source>
        <dbReference type="Google" id="ProtNLM"/>
    </source>
</evidence>
<protein>
    <recommendedName>
        <fullName evidence="3">RHS repeat protein</fullName>
    </recommendedName>
</protein>
<evidence type="ECO:0000313" key="1">
    <source>
        <dbReference type="EMBL" id="MBI4924149.1"/>
    </source>
</evidence>
<sequence>MQTAGPWAFAYDLNGNQITRSTSGIADRTITYDGDNRPASVAANGNAVTYLYGPDGSGPKKVAGDDVTLCLGSAIRA</sequence>
<accession>A0A933L4P0</accession>
<organism evidence="1 2">
    <name type="scientific">Devosia nanyangense</name>
    <dbReference type="NCBI Taxonomy" id="1228055"/>
    <lineage>
        <taxon>Bacteria</taxon>
        <taxon>Pseudomonadati</taxon>
        <taxon>Pseudomonadota</taxon>
        <taxon>Alphaproteobacteria</taxon>
        <taxon>Hyphomicrobiales</taxon>
        <taxon>Devosiaceae</taxon>
        <taxon>Devosia</taxon>
    </lineage>
</organism>
<name>A0A933L4P0_9HYPH</name>
<comment type="caution">
    <text evidence="1">The sequence shown here is derived from an EMBL/GenBank/DDBJ whole genome shotgun (WGS) entry which is preliminary data.</text>
</comment>
<dbReference type="AlphaFoldDB" id="A0A933L4P0"/>